<dbReference type="EC" id="2.7.2.8" evidence="2"/>
<evidence type="ECO:0000256" key="4">
    <source>
        <dbReference type="ARBA" id="ARBA00022605"/>
    </source>
</evidence>
<dbReference type="AlphaFoldDB" id="A0A3B1DCV3"/>
<dbReference type="GO" id="GO:0003991">
    <property type="term" value="F:acetylglutamate kinase activity"/>
    <property type="evidence" value="ECO:0007669"/>
    <property type="project" value="UniProtKB-EC"/>
</dbReference>
<comment type="pathway">
    <text evidence="1">Amino-acid biosynthesis; L-arginine biosynthesis; N(2)-acetyl-L-ornithine from L-glutamate: step 2/4.</text>
</comment>
<name>A0A3B1DCV3_9ZZZZ</name>
<evidence type="ECO:0000256" key="8">
    <source>
        <dbReference type="ARBA" id="ARBA00022840"/>
    </source>
</evidence>
<dbReference type="SUPFAM" id="SSF53633">
    <property type="entry name" value="Carbamate kinase-like"/>
    <property type="match status" value="1"/>
</dbReference>
<evidence type="ECO:0000259" key="9">
    <source>
        <dbReference type="Pfam" id="PF00696"/>
    </source>
</evidence>
<evidence type="ECO:0000313" key="10">
    <source>
        <dbReference type="EMBL" id="VAX40149.1"/>
    </source>
</evidence>
<dbReference type="Gene3D" id="3.40.1160.10">
    <property type="entry name" value="Acetylglutamate kinase-like"/>
    <property type="match status" value="1"/>
</dbReference>
<dbReference type="InterPro" id="IPR036393">
    <property type="entry name" value="AceGlu_kinase-like_sf"/>
</dbReference>
<dbReference type="GO" id="GO:0005524">
    <property type="term" value="F:ATP binding"/>
    <property type="evidence" value="ECO:0007669"/>
    <property type="project" value="UniProtKB-KW"/>
</dbReference>
<evidence type="ECO:0000256" key="5">
    <source>
        <dbReference type="ARBA" id="ARBA00022679"/>
    </source>
</evidence>
<keyword evidence="8" id="KW-0067">ATP-binding</keyword>
<dbReference type="PANTHER" id="PTHR23342:SF0">
    <property type="entry name" value="N-ACETYLGLUTAMATE SYNTHASE, MITOCHONDRIAL"/>
    <property type="match status" value="1"/>
</dbReference>
<dbReference type="PANTHER" id="PTHR23342">
    <property type="entry name" value="N-ACETYLGLUTAMATE SYNTHASE"/>
    <property type="match status" value="1"/>
</dbReference>
<dbReference type="InterPro" id="IPR004662">
    <property type="entry name" value="AcgluKinase_fam"/>
</dbReference>
<keyword evidence="4" id="KW-0028">Amino-acid biosynthesis</keyword>
<dbReference type="FunFam" id="3.40.1160.10:FF:000004">
    <property type="entry name" value="Acetylglutamate kinase"/>
    <property type="match status" value="1"/>
</dbReference>
<protein>
    <recommendedName>
        <fullName evidence="2">acetylglutamate kinase</fullName>
        <ecNumber evidence="2">2.7.2.8</ecNumber>
    </recommendedName>
</protein>
<evidence type="ECO:0000256" key="1">
    <source>
        <dbReference type="ARBA" id="ARBA00004828"/>
    </source>
</evidence>
<dbReference type="InterPro" id="IPR001048">
    <property type="entry name" value="Asp/Glu/Uridylate_kinase"/>
</dbReference>
<keyword evidence="6" id="KW-0547">Nucleotide-binding</keyword>
<dbReference type="HAMAP" id="MF_00082">
    <property type="entry name" value="ArgB"/>
    <property type="match status" value="1"/>
</dbReference>
<evidence type="ECO:0000256" key="2">
    <source>
        <dbReference type="ARBA" id="ARBA00013065"/>
    </source>
</evidence>
<reference evidence="10" key="1">
    <citation type="submission" date="2018-06" db="EMBL/GenBank/DDBJ databases">
        <authorList>
            <person name="Zhirakovskaya E."/>
        </authorList>
    </citation>
    <scope>NUCLEOTIDE SEQUENCE</scope>
</reference>
<evidence type="ECO:0000256" key="7">
    <source>
        <dbReference type="ARBA" id="ARBA00022777"/>
    </source>
</evidence>
<dbReference type="GO" id="GO:0006526">
    <property type="term" value="P:L-arginine biosynthetic process"/>
    <property type="evidence" value="ECO:0007669"/>
    <property type="project" value="UniProtKB-KW"/>
</dbReference>
<keyword evidence="5 10" id="KW-0808">Transferase</keyword>
<dbReference type="Pfam" id="PF00696">
    <property type="entry name" value="AA_kinase"/>
    <property type="match status" value="1"/>
</dbReference>
<dbReference type="InterPro" id="IPR037528">
    <property type="entry name" value="ArgB"/>
</dbReference>
<accession>A0A3B1DCV3</accession>
<organism evidence="10">
    <name type="scientific">hydrothermal vent metagenome</name>
    <dbReference type="NCBI Taxonomy" id="652676"/>
    <lineage>
        <taxon>unclassified sequences</taxon>
        <taxon>metagenomes</taxon>
        <taxon>ecological metagenomes</taxon>
    </lineage>
</organism>
<dbReference type="PIRSF" id="PIRSF000728">
    <property type="entry name" value="NAGK"/>
    <property type="match status" value="1"/>
</dbReference>
<feature type="domain" description="Aspartate/glutamate/uridylate kinase" evidence="9">
    <location>
        <begin position="25"/>
        <end position="268"/>
    </location>
</feature>
<evidence type="ECO:0000256" key="3">
    <source>
        <dbReference type="ARBA" id="ARBA00022571"/>
    </source>
</evidence>
<gene>
    <name evidence="10" type="ORF">MNBD_PLANCTO02-1490</name>
</gene>
<proteinExistence type="inferred from homology"/>
<dbReference type="GO" id="GO:0005737">
    <property type="term" value="C:cytoplasm"/>
    <property type="evidence" value="ECO:0007669"/>
    <property type="project" value="InterPro"/>
</dbReference>
<sequence length="298" mass="32270">MEAAIKKAKVLIEALGWIRQFRDRYVVIKLGGSALENEEAVRSFLTDVIFMETVGMKPILVHGGGKAISQAMNDAGIEPNFVHGRRYTDEKTLDIATRVLAEEIAPALVQEIQRQGGKAARLTYLTTNLLIGEKLTLQDDKGEPIDLGCVGQVTDINLDLLEGTFRAGKIPVIPSVALDVNGQKLNVNADTAAAAVARLLKSEKLVFVSDVPGIFRDKDNPETLISHLDIEQCRAFIADGTIDAGMVPKVDAALDALQAGVGKVHIVDGRMLHSVLLEIYSNHGVGTEIVNEKEKTKN</sequence>
<dbReference type="NCBIfam" id="TIGR00761">
    <property type="entry name" value="argB"/>
    <property type="match status" value="1"/>
</dbReference>
<evidence type="ECO:0000256" key="6">
    <source>
        <dbReference type="ARBA" id="ARBA00022741"/>
    </source>
</evidence>
<keyword evidence="3" id="KW-0055">Arginine biosynthesis</keyword>
<keyword evidence="7 10" id="KW-0418">Kinase</keyword>
<dbReference type="EMBL" id="UOGL01000405">
    <property type="protein sequence ID" value="VAX40149.1"/>
    <property type="molecule type" value="Genomic_DNA"/>
</dbReference>